<protein>
    <submittedName>
        <fullName evidence="1">Uncharacterized protein</fullName>
    </submittedName>
</protein>
<dbReference type="EMBL" id="OX596109">
    <property type="protein sequence ID" value="CAN0270205.1"/>
    <property type="molecule type" value="Genomic_DNA"/>
</dbReference>
<name>A0AC59Z6R9_RANTA</name>
<gene>
    <name evidence="1" type="ORF">MRATA1EN22A_LOCUS14661</name>
</gene>
<sequence>MGNNLTWRSLGSAGLEGKGRGRVHFGAGPHCAAGQHQRQAPAGGARLSRDAQAQGQLWGSGTLQGQSCSHGHTGHGVCLIPGHNRTESTWKIPVQKPTTR</sequence>
<organism evidence="1 2">
    <name type="scientific">Rangifer tarandus platyrhynchus</name>
    <name type="common">Svalbard reindeer</name>
    <dbReference type="NCBI Taxonomy" id="3082113"/>
    <lineage>
        <taxon>Eukaryota</taxon>
        <taxon>Metazoa</taxon>
        <taxon>Chordata</taxon>
        <taxon>Craniata</taxon>
        <taxon>Vertebrata</taxon>
        <taxon>Euteleostomi</taxon>
        <taxon>Mammalia</taxon>
        <taxon>Eutheria</taxon>
        <taxon>Laurasiatheria</taxon>
        <taxon>Artiodactyla</taxon>
        <taxon>Ruminantia</taxon>
        <taxon>Pecora</taxon>
        <taxon>Cervidae</taxon>
        <taxon>Odocoileinae</taxon>
        <taxon>Rangifer</taxon>
    </lineage>
</organism>
<reference evidence="1" key="2">
    <citation type="submission" date="2025-03" db="EMBL/GenBank/DDBJ databases">
        <authorList>
            <consortium name="ELIXIR-Norway"/>
            <consortium name="Elixir Norway"/>
        </authorList>
    </citation>
    <scope>NUCLEOTIDE SEQUENCE</scope>
</reference>
<proteinExistence type="predicted"/>
<dbReference type="Proteomes" id="UP001162501">
    <property type="component" value="Chromosome 25"/>
</dbReference>
<evidence type="ECO:0000313" key="2">
    <source>
        <dbReference type="Proteomes" id="UP001162501"/>
    </source>
</evidence>
<evidence type="ECO:0000313" key="1">
    <source>
        <dbReference type="EMBL" id="CAN0270205.1"/>
    </source>
</evidence>
<reference evidence="1" key="1">
    <citation type="submission" date="2023-05" db="EMBL/GenBank/DDBJ databases">
        <authorList>
            <consortium name="ELIXIR-Norway"/>
        </authorList>
    </citation>
    <scope>NUCLEOTIDE SEQUENCE</scope>
</reference>
<accession>A0AC59Z6R9</accession>